<keyword evidence="5 6" id="KW-0472">Membrane</keyword>
<evidence type="ECO:0000256" key="6">
    <source>
        <dbReference type="RuleBase" id="RU363076"/>
    </source>
</evidence>
<evidence type="ECO:0000256" key="7">
    <source>
        <dbReference type="SAM" id="MobiDB-lite"/>
    </source>
</evidence>
<evidence type="ECO:0000313" key="9">
    <source>
        <dbReference type="Proteomes" id="UP000031637"/>
    </source>
</evidence>
<feature type="region of interest" description="Disordered" evidence="7">
    <location>
        <begin position="250"/>
        <end position="270"/>
    </location>
</feature>
<keyword evidence="6" id="KW-1003">Cell membrane</keyword>
<dbReference type="OrthoDB" id="9789940at2"/>
<dbReference type="HOGENOM" id="CLU_047737_2_2_4"/>
<organism evidence="8 9">
    <name type="scientific">Sulfuritalea hydrogenivorans sk43H</name>
    <dbReference type="NCBI Taxonomy" id="1223802"/>
    <lineage>
        <taxon>Bacteria</taxon>
        <taxon>Pseudomonadati</taxon>
        <taxon>Pseudomonadota</taxon>
        <taxon>Betaproteobacteria</taxon>
        <taxon>Nitrosomonadales</taxon>
        <taxon>Sterolibacteriaceae</taxon>
        <taxon>Sulfuritalea</taxon>
    </lineage>
</organism>
<dbReference type="KEGG" id="shd:SUTH_01757"/>
<feature type="transmembrane region" description="Helical" evidence="6">
    <location>
        <begin position="220"/>
        <end position="240"/>
    </location>
</feature>
<evidence type="ECO:0000256" key="2">
    <source>
        <dbReference type="ARBA" id="ARBA00007165"/>
    </source>
</evidence>
<dbReference type="PANTHER" id="PTHR23427">
    <property type="entry name" value="SURFEIT LOCUS PROTEIN"/>
    <property type="match status" value="1"/>
</dbReference>
<dbReference type="GO" id="GO:0005886">
    <property type="term" value="C:plasma membrane"/>
    <property type="evidence" value="ECO:0007669"/>
    <property type="project" value="UniProtKB-SubCell"/>
</dbReference>
<dbReference type="InterPro" id="IPR045214">
    <property type="entry name" value="Surf1/Surf4"/>
</dbReference>
<keyword evidence="4 6" id="KW-1133">Transmembrane helix</keyword>
<comment type="similarity">
    <text evidence="2 6">Belongs to the SURF1 family.</text>
</comment>
<evidence type="ECO:0000256" key="1">
    <source>
        <dbReference type="ARBA" id="ARBA00004370"/>
    </source>
</evidence>
<evidence type="ECO:0000313" key="8">
    <source>
        <dbReference type="EMBL" id="BAO29549.1"/>
    </source>
</evidence>
<dbReference type="EMBL" id="AP012547">
    <property type="protein sequence ID" value="BAO29549.1"/>
    <property type="molecule type" value="Genomic_DNA"/>
</dbReference>
<feature type="transmembrane region" description="Helical" evidence="6">
    <location>
        <begin position="16"/>
        <end position="33"/>
    </location>
</feature>
<dbReference type="STRING" id="1223802.SUTH_01757"/>
<dbReference type="PANTHER" id="PTHR23427:SF2">
    <property type="entry name" value="SURFEIT LOCUS PROTEIN 1"/>
    <property type="match status" value="1"/>
</dbReference>
<evidence type="ECO:0000256" key="3">
    <source>
        <dbReference type="ARBA" id="ARBA00022692"/>
    </source>
</evidence>
<proteinExistence type="inferred from homology"/>
<dbReference type="Proteomes" id="UP000031637">
    <property type="component" value="Chromosome"/>
</dbReference>
<sequence length="270" mass="29439">MRALTFGHWVFTPNPLPGLAALVLVVLFVRLGFWQLQRSDEVSAQQSAILAQAQLPALDINLAGAAAEPWGEQRWRPATVRGHWLAQPQLLLDNQPADGRVGYYVFTLLRLDGCDCAQLVNRGWIEADPDRTMLPELKFSPGTLTLRGTLAPLPPAGVGVRADVEALPGGLLRVQRLELAAIPLEPGVRLLPLILQLDPASGDGYQRKWQRPDLRAQRHVAYAVQWFIFALLAAGLYFGLNLKRRQGFSDGAPVTASPCAGSAGTAMSKR</sequence>
<dbReference type="Pfam" id="PF02104">
    <property type="entry name" value="SURF1"/>
    <property type="match status" value="1"/>
</dbReference>
<comment type="subcellular location">
    <subcellularLocation>
        <location evidence="6">Cell membrane</location>
        <topology evidence="6">Multi-pass membrane protein</topology>
    </subcellularLocation>
    <subcellularLocation>
        <location evidence="1">Membrane</location>
    </subcellularLocation>
</comment>
<keyword evidence="9" id="KW-1185">Reference proteome</keyword>
<name>W0SE95_9PROT</name>
<evidence type="ECO:0000256" key="4">
    <source>
        <dbReference type="ARBA" id="ARBA00022989"/>
    </source>
</evidence>
<protein>
    <recommendedName>
        <fullName evidence="6">SURF1-like protein</fullName>
    </recommendedName>
</protein>
<evidence type="ECO:0000256" key="5">
    <source>
        <dbReference type="ARBA" id="ARBA00023136"/>
    </source>
</evidence>
<gene>
    <name evidence="8" type="ORF">SUTH_01757</name>
</gene>
<dbReference type="CDD" id="cd06662">
    <property type="entry name" value="SURF1"/>
    <property type="match status" value="1"/>
</dbReference>
<reference evidence="8 9" key="1">
    <citation type="journal article" date="2014" name="Syst. Appl. Microbiol.">
        <title>Complete genomes of freshwater sulfur oxidizers Sulfuricella denitrificans skB26 and Sulfuritalea hydrogenivorans sk43H: genetic insights into the sulfur oxidation pathway of betaproteobacteria.</title>
        <authorList>
            <person name="Watanabe T."/>
            <person name="Kojima H."/>
            <person name="Fukui M."/>
        </authorList>
    </citation>
    <scope>NUCLEOTIDE SEQUENCE [LARGE SCALE GENOMIC DNA]</scope>
    <source>
        <strain evidence="8">DSM22779</strain>
    </source>
</reference>
<keyword evidence="3 6" id="KW-0812">Transmembrane</keyword>
<dbReference type="RefSeq" id="WP_052473460.1">
    <property type="nucleotide sequence ID" value="NZ_AP012547.1"/>
</dbReference>
<dbReference type="AlphaFoldDB" id="W0SE95"/>
<dbReference type="InterPro" id="IPR002994">
    <property type="entry name" value="Surf1/Shy1"/>
</dbReference>
<accession>W0SE95</accession>
<dbReference type="PROSITE" id="PS50895">
    <property type="entry name" value="SURF1"/>
    <property type="match status" value="1"/>
</dbReference>